<organism evidence="2">
    <name type="scientific">Chrysotila carterae</name>
    <name type="common">Marine alga</name>
    <name type="synonym">Syracosphaera carterae</name>
    <dbReference type="NCBI Taxonomy" id="13221"/>
    <lineage>
        <taxon>Eukaryota</taxon>
        <taxon>Haptista</taxon>
        <taxon>Haptophyta</taxon>
        <taxon>Prymnesiophyceae</taxon>
        <taxon>Isochrysidales</taxon>
        <taxon>Isochrysidaceae</taxon>
        <taxon>Chrysotila</taxon>
    </lineage>
</organism>
<proteinExistence type="predicted"/>
<reference evidence="2" key="1">
    <citation type="submission" date="2021-01" db="EMBL/GenBank/DDBJ databases">
        <authorList>
            <person name="Corre E."/>
            <person name="Pelletier E."/>
            <person name="Niang G."/>
            <person name="Scheremetjew M."/>
            <person name="Finn R."/>
            <person name="Kale V."/>
            <person name="Holt S."/>
            <person name="Cochrane G."/>
            <person name="Meng A."/>
            <person name="Brown T."/>
            <person name="Cohen L."/>
        </authorList>
    </citation>
    <scope>NUCLEOTIDE SEQUENCE</scope>
    <source>
        <strain evidence="2">CCMP645</strain>
    </source>
</reference>
<evidence type="ECO:0000256" key="1">
    <source>
        <dbReference type="SAM" id="MobiDB-lite"/>
    </source>
</evidence>
<accession>A0A7S4EWI0</accession>
<gene>
    <name evidence="2" type="ORF">PCAR00345_LOCUS9637</name>
</gene>
<evidence type="ECO:0000313" key="2">
    <source>
        <dbReference type="EMBL" id="CAE0757043.1"/>
    </source>
</evidence>
<name>A0A7S4EWI0_CHRCT</name>
<protein>
    <submittedName>
        <fullName evidence="2">Uncharacterized protein</fullName>
    </submittedName>
</protein>
<sequence length="244" mass="27452">MQKRMSIDTIALYATSARFFVVVAPPALHCDKGTMCNAVTYSRRGWCRLEQWARLIAGGVGNMFIFDGTELMQFAGIDKWLKSAVHVYDGEFACDSDRVNLVDTVIGLWSLALLHRDSAEREKVISLVQEHRESVFPVKYFGSLLEILERDVLNLGAEVEASPRVRQDEGLEQPNHTRVCMDDCSFSQESSPQITRPWQAISRISFVESVGSPQIPRRAFLRANTTNVAPRSPTKGRSSEWPMA</sequence>
<dbReference type="AlphaFoldDB" id="A0A7S4EWI0"/>
<dbReference type="EMBL" id="HBIZ01015594">
    <property type="protein sequence ID" value="CAE0757043.1"/>
    <property type="molecule type" value="Transcribed_RNA"/>
</dbReference>
<feature type="region of interest" description="Disordered" evidence="1">
    <location>
        <begin position="225"/>
        <end position="244"/>
    </location>
</feature>